<gene>
    <name evidence="2" type="ORF">DSPE1174_LOCUS27493</name>
</gene>
<proteinExistence type="predicted"/>
<dbReference type="AlphaFoldDB" id="A0A7S2E359"/>
<accession>A0A7S2E359</accession>
<keyword evidence="1" id="KW-1133">Transmembrane helix</keyword>
<dbReference type="EMBL" id="HBGS01053284">
    <property type="protein sequence ID" value="CAD9471808.1"/>
    <property type="molecule type" value="Transcribed_RNA"/>
</dbReference>
<organism evidence="2">
    <name type="scientific">Octactis speculum</name>
    <dbReference type="NCBI Taxonomy" id="3111310"/>
    <lineage>
        <taxon>Eukaryota</taxon>
        <taxon>Sar</taxon>
        <taxon>Stramenopiles</taxon>
        <taxon>Ochrophyta</taxon>
        <taxon>Dictyochophyceae</taxon>
        <taxon>Dictyochales</taxon>
        <taxon>Dictyochaceae</taxon>
        <taxon>Octactis</taxon>
    </lineage>
</organism>
<sequence>MSYGTHNVTVSAAPMEKERIYTYRLRITGLFVTAALLVFSVLFDHWPSNITTETENIETEEVSATTSALNAAPLALQGIDLVAYFDPDLNQTSLPLYGSSKHKYVLETLDGWNSSIKFRYEFRFTTAEHRESFIAAPHKYLPKYGGFCSYGITNEFAGDKTMGMDEAGAAGWPWERNYLGPPGNPAAWTLYKGDLYFAFFSTVIETFEEDIDANIARGDARWNEWFGGDKLSSGGDEPAVTRYGPVNSECLASGYGPPVSRTCTLDPQLNEGIELGAVPFDRTCRIAIDKVCGLKQGNDPVSNSGSDCTDCLTNNFDTLKESCTKVSTETALFATVDKAYCF</sequence>
<keyword evidence="1" id="KW-0472">Membrane</keyword>
<feature type="transmembrane region" description="Helical" evidence="1">
    <location>
        <begin position="25"/>
        <end position="43"/>
    </location>
</feature>
<keyword evidence="1" id="KW-0812">Transmembrane</keyword>
<reference evidence="2" key="1">
    <citation type="submission" date="2021-01" db="EMBL/GenBank/DDBJ databases">
        <authorList>
            <person name="Corre E."/>
            <person name="Pelletier E."/>
            <person name="Niang G."/>
            <person name="Scheremetjew M."/>
            <person name="Finn R."/>
            <person name="Kale V."/>
            <person name="Holt S."/>
            <person name="Cochrane G."/>
            <person name="Meng A."/>
            <person name="Brown T."/>
            <person name="Cohen L."/>
        </authorList>
    </citation>
    <scope>NUCLEOTIDE SEQUENCE</scope>
    <source>
        <strain evidence="2">CCMP1381</strain>
    </source>
</reference>
<evidence type="ECO:0000256" key="1">
    <source>
        <dbReference type="SAM" id="Phobius"/>
    </source>
</evidence>
<protein>
    <submittedName>
        <fullName evidence="2">Uncharacterized protein</fullName>
    </submittedName>
</protein>
<evidence type="ECO:0000313" key="2">
    <source>
        <dbReference type="EMBL" id="CAD9471808.1"/>
    </source>
</evidence>
<name>A0A7S2E359_9STRA</name>